<feature type="transmembrane region" description="Helical" evidence="6">
    <location>
        <begin position="274"/>
        <end position="301"/>
    </location>
</feature>
<evidence type="ECO:0000259" key="7">
    <source>
        <dbReference type="PROSITE" id="PS50156"/>
    </source>
</evidence>
<dbReference type="Gene3D" id="1.20.1640.10">
    <property type="entry name" value="Multidrug efflux transporter AcrB transmembrane domain"/>
    <property type="match status" value="2"/>
</dbReference>
<proteinExistence type="predicted"/>
<keyword evidence="5 6" id="KW-0472">Membrane</keyword>
<comment type="caution">
    <text evidence="8">The sequence shown here is derived from an EMBL/GenBank/DDBJ whole genome shotgun (WGS) entry which is preliminary data.</text>
</comment>
<feature type="transmembrane region" description="Helical" evidence="6">
    <location>
        <begin position="20"/>
        <end position="38"/>
    </location>
</feature>
<feature type="transmembrane region" description="Helical" evidence="6">
    <location>
        <begin position="307"/>
        <end position="336"/>
    </location>
</feature>
<feature type="transmembrane region" description="Helical" evidence="6">
    <location>
        <begin position="692"/>
        <end position="711"/>
    </location>
</feature>
<organism evidence="8 9">
    <name type="scientific">Fructobacillus parabroussonetiae</name>
    <dbReference type="NCBI Taxonomy" id="2713174"/>
    <lineage>
        <taxon>Bacteria</taxon>
        <taxon>Bacillati</taxon>
        <taxon>Bacillota</taxon>
        <taxon>Bacilli</taxon>
        <taxon>Lactobacillales</taxon>
        <taxon>Lactobacillaceae</taxon>
        <taxon>Fructobacillus</taxon>
    </lineage>
</organism>
<feature type="domain" description="SSD" evidence="7">
    <location>
        <begin position="579"/>
        <end position="745"/>
    </location>
</feature>
<feature type="domain" description="SSD" evidence="7">
    <location>
        <begin position="206"/>
        <end position="332"/>
    </location>
</feature>
<feature type="transmembrane region" description="Helical" evidence="6">
    <location>
        <begin position="578"/>
        <end position="598"/>
    </location>
</feature>
<dbReference type="PANTHER" id="PTHR33406:SF13">
    <property type="entry name" value="MEMBRANE PROTEIN YDFJ"/>
    <property type="match status" value="1"/>
</dbReference>
<dbReference type="InterPro" id="IPR050545">
    <property type="entry name" value="Mycobact_MmpL"/>
</dbReference>
<feature type="transmembrane region" description="Helical" evidence="6">
    <location>
        <begin position="641"/>
        <end position="662"/>
    </location>
</feature>
<dbReference type="EMBL" id="JAAMFL010000001">
    <property type="protein sequence ID" value="MBS9337039.1"/>
    <property type="molecule type" value="Genomic_DNA"/>
</dbReference>
<evidence type="ECO:0000256" key="3">
    <source>
        <dbReference type="ARBA" id="ARBA00022692"/>
    </source>
</evidence>
<protein>
    <submittedName>
        <fullName evidence="8">MMPL family transporter</fullName>
    </submittedName>
</protein>
<dbReference type="PANTHER" id="PTHR33406">
    <property type="entry name" value="MEMBRANE PROTEIN MJ1562-RELATED"/>
    <property type="match status" value="1"/>
</dbReference>
<evidence type="ECO:0000256" key="4">
    <source>
        <dbReference type="ARBA" id="ARBA00022989"/>
    </source>
</evidence>
<feature type="transmembrane region" description="Helical" evidence="6">
    <location>
        <begin position="233"/>
        <end position="253"/>
    </location>
</feature>
<feature type="transmembrane region" description="Helical" evidence="6">
    <location>
        <begin position="207"/>
        <end position="227"/>
    </location>
</feature>
<gene>
    <name evidence="8" type="ORF">G6R30_00960</name>
</gene>
<accession>A0ABS5QV19</accession>
<feature type="transmembrane region" description="Helical" evidence="6">
    <location>
        <begin position="605"/>
        <end position="626"/>
    </location>
</feature>
<keyword evidence="4 6" id="KW-1133">Transmembrane helix</keyword>
<dbReference type="Proteomes" id="UP001519503">
    <property type="component" value="Unassembled WGS sequence"/>
</dbReference>
<dbReference type="SUPFAM" id="SSF82866">
    <property type="entry name" value="Multidrug efflux transporter AcrB transmembrane domain"/>
    <property type="match status" value="2"/>
</dbReference>
<feature type="transmembrane region" description="Helical" evidence="6">
    <location>
        <begin position="717"/>
        <end position="739"/>
    </location>
</feature>
<dbReference type="InterPro" id="IPR000731">
    <property type="entry name" value="SSD"/>
</dbReference>
<reference evidence="8 9" key="1">
    <citation type="submission" date="2020-02" db="EMBL/GenBank/DDBJ databases">
        <title>Fructobacillus sp. isolated from paper mulberry of Taiwan.</title>
        <authorList>
            <person name="Lin S.-T."/>
        </authorList>
    </citation>
    <scope>NUCLEOTIDE SEQUENCE [LARGE SCALE GENOMIC DNA]</scope>
    <source>
        <strain evidence="8 9">S1-1</strain>
    </source>
</reference>
<evidence type="ECO:0000256" key="6">
    <source>
        <dbReference type="SAM" id="Phobius"/>
    </source>
</evidence>
<comment type="subcellular location">
    <subcellularLocation>
        <location evidence="1">Cell membrane</location>
        <topology evidence="1">Multi-pass membrane protein</topology>
    </subcellularLocation>
</comment>
<evidence type="ECO:0000313" key="9">
    <source>
        <dbReference type="Proteomes" id="UP001519503"/>
    </source>
</evidence>
<name>A0ABS5QV19_9LACO</name>
<keyword evidence="2" id="KW-1003">Cell membrane</keyword>
<dbReference type="PROSITE" id="PS50156">
    <property type="entry name" value="SSD"/>
    <property type="match status" value="2"/>
</dbReference>
<evidence type="ECO:0000256" key="1">
    <source>
        <dbReference type="ARBA" id="ARBA00004651"/>
    </source>
</evidence>
<feature type="transmembrane region" description="Helical" evidence="6">
    <location>
        <begin position="357"/>
        <end position="378"/>
    </location>
</feature>
<dbReference type="Pfam" id="PF03176">
    <property type="entry name" value="MMPL"/>
    <property type="match status" value="2"/>
</dbReference>
<keyword evidence="9" id="KW-1185">Reference proteome</keyword>
<sequence length="759" mass="81221">MKAMLKRLGEWIYQNKFKTFIAWIVVVVALAAGALGLGSNYTQNLSISGIPSTNIQSTLQKEFNQNPNAGTMKAVIQKKDKGDATSDATKADVAAAISKVQDKYGKDIKSIANPYESNAVSSDKTTVYVDITFKEDSNNVSRKAIDGVMNAFNDKVKSSTTKVAYTGSVKVHPFEVGGASEIIGIVIAFILLLVLFRSFVTAGMPIISALVGLISGIMLVTIGSNFLTMASVSQTLAVMLSLAVGIDYALLILNRYKTDLADTKGDRQEALGRALSEAGASVIFAGVTVIIAVLGLAFAGIEFVTTMGIAAAFAVAFAVFSALTFLPALIALFAKFIKPATKTVDEMAANPSKITKFLTGHPWTIIVSVIVVLGAIAMPAQHMRLGMPYNGSLPENRTERQAYDMISDKFGEGVNSPLVAVVKLDSSKDATKNQENLNKISSHIAKLDGTKTMQTLSVDQTKAATLQQQLTTQAQQQMAAQAQATGQMPTQAEQDAAAAKIKATIMAQAGRPYMLSDDGKYALMVITPEKGSEAKQTTDLVNKIKDYSDTTKSKYDAKITLTGVNAVNLDITAKLNNATPIFVATIMILAFLLLMVVFKSFIVPVVAMVGFGLSLLASFGFTTLVIQEGFLKGLFGVSKGAPLIAFLPIIVTAILFGLAMDYEVFMVSRAREEYQKTQDNDRAVTVAMQDSGPIVVTAAMIMIAVFGSFALNSDPTIKSLGLALAFGIFFDAFFVRLLFVPAMLKVFGKTNWVFPGQKK</sequence>
<evidence type="ECO:0000256" key="5">
    <source>
        <dbReference type="ARBA" id="ARBA00023136"/>
    </source>
</evidence>
<evidence type="ECO:0000313" key="8">
    <source>
        <dbReference type="EMBL" id="MBS9337039.1"/>
    </source>
</evidence>
<evidence type="ECO:0000256" key="2">
    <source>
        <dbReference type="ARBA" id="ARBA00022475"/>
    </source>
</evidence>
<dbReference type="InterPro" id="IPR004869">
    <property type="entry name" value="MMPL_dom"/>
</dbReference>
<keyword evidence="3 6" id="KW-0812">Transmembrane</keyword>
<feature type="transmembrane region" description="Helical" evidence="6">
    <location>
        <begin position="182"/>
        <end position="200"/>
    </location>
</feature>